<dbReference type="Proteomes" id="UP000011859">
    <property type="component" value="Chromosome"/>
</dbReference>
<evidence type="ECO:0000313" key="3">
    <source>
        <dbReference type="Proteomes" id="UP000011859"/>
    </source>
</evidence>
<organism evidence="2 3">
    <name type="scientific">Rhodanobacter denitrificans</name>
    <dbReference type="NCBI Taxonomy" id="666685"/>
    <lineage>
        <taxon>Bacteria</taxon>
        <taxon>Pseudomonadati</taxon>
        <taxon>Pseudomonadota</taxon>
        <taxon>Gammaproteobacteria</taxon>
        <taxon>Lysobacterales</taxon>
        <taxon>Rhodanobacteraceae</taxon>
        <taxon>Rhodanobacter</taxon>
    </lineage>
</organism>
<dbReference type="HOGENOM" id="CLU_1803976_0_0_6"/>
<dbReference type="STRING" id="666685.R2APBS1_2023"/>
<dbReference type="AlphaFoldDB" id="M4NN66"/>
<proteinExistence type="predicted"/>
<dbReference type="KEGG" id="rhd:R2APBS1_2023"/>
<dbReference type="Pfam" id="PF01814">
    <property type="entry name" value="Hemerythrin"/>
    <property type="match status" value="1"/>
</dbReference>
<dbReference type="GeneID" id="72428757"/>
<feature type="domain" description="Hemerythrin-like" evidence="1">
    <location>
        <begin position="4"/>
        <end position="122"/>
    </location>
</feature>
<dbReference type="eggNOG" id="ENOG50334Y1">
    <property type="taxonomic scope" value="Bacteria"/>
</dbReference>
<evidence type="ECO:0000259" key="1">
    <source>
        <dbReference type="Pfam" id="PF01814"/>
    </source>
</evidence>
<dbReference type="OrthoDB" id="5958172at2"/>
<dbReference type="RefSeq" id="WP_015447871.1">
    <property type="nucleotide sequence ID" value="NZ_CP088981.1"/>
</dbReference>
<sequence length="133" mass="15601">MKLTALLRDQHVRMHRLLAEVQQLGIRKEAGRERLRQLRALIVEHLRHEDAEFYPALQRNAATQELAHTYANEMRQLSAEILGFFDTWQHGGDTLAFGRHYGRLLGLLNRRWAGEEIRLYPAYDQHCRRSDAA</sequence>
<name>M4NN66_9GAMM</name>
<keyword evidence="3" id="KW-1185">Reference proteome</keyword>
<dbReference type="EMBL" id="CP003470">
    <property type="protein sequence ID" value="AGG89146.1"/>
    <property type="molecule type" value="Genomic_DNA"/>
</dbReference>
<accession>M4NN66</accession>
<dbReference type="InterPro" id="IPR012312">
    <property type="entry name" value="Hemerythrin-like"/>
</dbReference>
<gene>
    <name evidence="2" type="ORF">R2APBS1_2023</name>
</gene>
<evidence type="ECO:0000313" key="2">
    <source>
        <dbReference type="EMBL" id="AGG89146.1"/>
    </source>
</evidence>
<protein>
    <recommendedName>
        <fullName evidence="1">Hemerythrin-like domain-containing protein</fullName>
    </recommendedName>
</protein>
<reference evidence="2 3" key="1">
    <citation type="submission" date="2012-04" db="EMBL/GenBank/DDBJ databases">
        <title>Complete genome of Rhodanobacter sp. 2APBS1.</title>
        <authorList>
            <consortium name="US DOE Joint Genome Institute"/>
            <person name="Huntemann M."/>
            <person name="Wei C.-L."/>
            <person name="Han J."/>
            <person name="Detter J.C."/>
            <person name="Han C."/>
            <person name="Tapia R."/>
            <person name="Munk A.C.C."/>
            <person name="Chen A."/>
            <person name="Krypides N."/>
            <person name="Mavromatis K."/>
            <person name="Markowitz V."/>
            <person name="Szeto E."/>
            <person name="Ivanova N."/>
            <person name="Mikhailova N."/>
            <person name="Ovchinnikova G."/>
            <person name="Pagani I."/>
            <person name="Pati A."/>
            <person name="Goodwin L."/>
            <person name="Peters L."/>
            <person name="Pitluck S."/>
            <person name="Woyke T."/>
            <person name="Prakash O."/>
            <person name="Elkins J."/>
            <person name="Brown S."/>
            <person name="Palumbo A."/>
            <person name="Hemme C."/>
            <person name="Zhou J."/>
            <person name="Watson D."/>
            <person name="Jardine P."/>
            <person name="Kostka J."/>
            <person name="Green S."/>
        </authorList>
    </citation>
    <scope>NUCLEOTIDE SEQUENCE [LARGE SCALE GENOMIC DNA]</scope>
    <source>
        <strain evidence="2 3">2APBS1</strain>
    </source>
</reference>